<evidence type="ECO:0000313" key="2">
    <source>
        <dbReference type="Proteomes" id="UP000688137"/>
    </source>
</evidence>
<gene>
    <name evidence="1" type="ORF">PPRIM_AZ9-3.1.T0560179</name>
</gene>
<evidence type="ECO:0000313" key="1">
    <source>
        <dbReference type="EMBL" id="CAD8076519.1"/>
    </source>
</evidence>
<sequence length="89" mass="10780">MQKYIAKNVTLNFKNLVIGGDVKTINPQIKNEESFFKYYDQIFMKNTYIQDCLKNQLLRIPVDFFQESRYDDFAEDHSDFIEQENQRQK</sequence>
<name>A0A8S1M9M4_PARPR</name>
<reference evidence="1" key="1">
    <citation type="submission" date="2021-01" db="EMBL/GenBank/DDBJ databases">
        <authorList>
            <consortium name="Genoscope - CEA"/>
            <person name="William W."/>
        </authorList>
    </citation>
    <scope>NUCLEOTIDE SEQUENCE</scope>
</reference>
<dbReference type="OMA" id="YDQIFMK"/>
<dbReference type="AlphaFoldDB" id="A0A8S1M9M4"/>
<keyword evidence="2" id="KW-1185">Reference proteome</keyword>
<accession>A0A8S1M9M4</accession>
<organism evidence="1 2">
    <name type="scientific">Paramecium primaurelia</name>
    <dbReference type="NCBI Taxonomy" id="5886"/>
    <lineage>
        <taxon>Eukaryota</taxon>
        <taxon>Sar</taxon>
        <taxon>Alveolata</taxon>
        <taxon>Ciliophora</taxon>
        <taxon>Intramacronucleata</taxon>
        <taxon>Oligohymenophorea</taxon>
        <taxon>Peniculida</taxon>
        <taxon>Parameciidae</taxon>
        <taxon>Paramecium</taxon>
    </lineage>
</organism>
<proteinExistence type="predicted"/>
<dbReference type="Proteomes" id="UP000688137">
    <property type="component" value="Unassembled WGS sequence"/>
</dbReference>
<protein>
    <submittedName>
        <fullName evidence="1">Uncharacterized protein</fullName>
    </submittedName>
</protein>
<comment type="caution">
    <text evidence="1">The sequence shown here is derived from an EMBL/GenBank/DDBJ whole genome shotgun (WGS) entry which is preliminary data.</text>
</comment>
<dbReference type="EMBL" id="CAJJDM010000057">
    <property type="protein sequence ID" value="CAD8076519.1"/>
    <property type="molecule type" value="Genomic_DNA"/>
</dbReference>